<reference evidence="1 2" key="1">
    <citation type="submission" date="2020-08" db="EMBL/GenBank/DDBJ databases">
        <title>Genomic Encyclopedia of Type Strains, Phase IV (KMG-V): Genome sequencing to study the core and pangenomes of soil and plant-associated prokaryotes.</title>
        <authorList>
            <person name="Whitman W."/>
        </authorList>
    </citation>
    <scope>NUCLEOTIDE SEQUENCE [LARGE SCALE GENOMIC DNA]</scope>
    <source>
        <strain evidence="1 2">SEMIA 414</strain>
    </source>
</reference>
<name>A0A7W6USA3_9HYPH</name>
<protein>
    <submittedName>
        <fullName evidence="1">Uncharacterized protein</fullName>
    </submittedName>
</protein>
<dbReference type="Proteomes" id="UP000533724">
    <property type="component" value="Unassembled WGS sequence"/>
</dbReference>
<comment type="caution">
    <text evidence="1">The sequence shown here is derived from an EMBL/GenBank/DDBJ whole genome shotgun (WGS) entry which is preliminary data.</text>
</comment>
<evidence type="ECO:0000313" key="1">
    <source>
        <dbReference type="EMBL" id="MBB4443336.1"/>
    </source>
</evidence>
<dbReference type="EMBL" id="JACIHI010000023">
    <property type="protein sequence ID" value="MBB4443336.1"/>
    <property type="molecule type" value="Genomic_DNA"/>
</dbReference>
<proteinExistence type="predicted"/>
<organism evidence="1 2">
    <name type="scientific">Rhizobium esperanzae</name>
    <dbReference type="NCBI Taxonomy" id="1967781"/>
    <lineage>
        <taxon>Bacteria</taxon>
        <taxon>Pseudomonadati</taxon>
        <taxon>Pseudomonadota</taxon>
        <taxon>Alphaproteobacteria</taxon>
        <taxon>Hyphomicrobiales</taxon>
        <taxon>Rhizobiaceae</taxon>
        <taxon>Rhizobium/Agrobacterium group</taxon>
        <taxon>Rhizobium</taxon>
    </lineage>
</organism>
<evidence type="ECO:0000313" key="2">
    <source>
        <dbReference type="Proteomes" id="UP000533724"/>
    </source>
</evidence>
<gene>
    <name evidence="1" type="ORF">GGE15_006638</name>
</gene>
<accession>A0A7W6USA3</accession>
<sequence length="144" mass="16229">MVCGRRTETATILLLPDETGGTKHMVSTRYRPKDLKLARRHIVKAAHRVADQEMLIRKLLRKGRPSGSAYALLSRLYDDQRRKLDRLKLIEAMVEVEVQSCMDVPHNPGTSAPALAIVHSSEISLPDRQSATPCSADEWRPYLV</sequence>
<dbReference type="AlphaFoldDB" id="A0A7W6USA3"/>